<feature type="region of interest" description="Disordered" evidence="1">
    <location>
        <begin position="168"/>
        <end position="211"/>
    </location>
</feature>
<feature type="compositionally biased region" description="Polar residues" evidence="1">
    <location>
        <begin position="296"/>
        <end position="316"/>
    </location>
</feature>
<accession>A0ABQ7MDB4</accession>
<proteinExistence type="predicted"/>
<feature type="compositionally biased region" description="Basic and acidic residues" evidence="1">
    <location>
        <begin position="63"/>
        <end position="76"/>
    </location>
</feature>
<dbReference type="Proteomes" id="UP000823674">
    <property type="component" value="Chromosome A05"/>
</dbReference>
<feature type="compositionally biased region" description="Polar residues" evidence="1">
    <location>
        <begin position="346"/>
        <end position="360"/>
    </location>
</feature>
<feature type="compositionally biased region" description="Basic residues" evidence="1">
    <location>
        <begin position="84"/>
        <end position="95"/>
    </location>
</feature>
<sequence length="503" mass="55603">MGATSRSDITKSLCPTSPERPPGATPRSRSHLTPLSERPPKATPRGRSRLYGETTRSEAWSDLSERPTKVAPDPERPVGATHQSRSRPLARRHQKSALERLPGATPASRSALKVDSLIDRLPSLVRYMITQDPLAVNEVEGLEGQEELCFINNNGSWYKKEPNFQYNNYQQKSYPNNQQSGYPPRNNQQGSYQPQQNPSSGSSAPQESSTDTLLKQILESQTRSEKQVGYELKNLHSKIDGSYNELNNKFSHLASTLKRGEKVTIGRTEHGSDLPERHHEVAVSHEPRATSRSDTTKSLASHTPLGATSQSDTPRSLASLWRDDTKRSLERPLRATYQGRSRSRATRWSDTPKSLATSRPETPKIGPGATSRSDTCKSLRSLLRIVPRLKVDSLIDRLPSLVRYLITQGLIPIPMSSLFPYALISLRTGSTIFYTTTFVLGALKTPNITPTTQFFLGHKGGVGRNEESFSLVVEGSPVLGLLDGLDSAPCGIPPFRFLPTFGI</sequence>
<feature type="region of interest" description="Disordered" evidence="1">
    <location>
        <begin position="261"/>
        <end position="374"/>
    </location>
</feature>
<protein>
    <submittedName>
        <fullName evidence="2">Uncharacterized protein</fullName>
    </submittedName>
</protein>
<comment type="caution">
    <text evidence="2">The sequence shown here is derived from an EMBL/GenBank/DDBJ whole genome shotgun (WGS) entry which is preliminary data.</text>
</comment>
<feature type="compositionally biased region" description="Polar residues" evidence="1">
    <location>
        <begin position="168"/>
        <end position="198"/>
    </location>
</feature>
<feature type="compositionally biased region" description="Basic and acidic residues" evidence="1">
    <location>
        <begin position="261"/>
        <end position="295"/>
    </location>
</feature>
<evidence type="ECO:0000313" key="3">
    <source>
        <dbReference type="Proteomes" id="UP000823674"/>
    </source>
</evidence>
<feature type="region of interest" description="Disordered" evidence="1">
    <location>
        <begin position="1"/>
        <end position="110"/>
    </location>
</feature>
<gene>
    <name evidence="2" type="primary">A05g502420.1_BraROA</name>
    <name evidence="2" type="ORF">IGI04_018558</name>
</gene>
<evidence type="ECO:0000256" key="1">
    <source>
        <dbReference type="SAM" id="MobiDB-lite"/>
    </source>
</evidence>
<feature type="compositionally biased region" description="Basic and acidic residues" evidence="1">
    <location>
        <begin position="321"/>
        <end position="333"/>
    </location>
</feature>
<dbReference type="EMBL" id="JADBGQ010000005">
    <property type="protein sequence ID" value="KAG5396744.1"/>
    <property type="molecule type" value="Genomic_DNA"/>
</dbReference>
<evidence type="ECO:0000313" key="2">
    <source>
        <dbReference type="EMBL" id="KAG5396744.1"/>
    </source>
</evidence>
<keyword evidence="3" id="KW-1185">Reference proteome</keyword>
<reference evidence="2 3" key="1">
    <citation type="submission" date="2021-03" db="EMBL/GenBank/DDBJ databases">
        <authorList>
            <person name="King G.J."/>
            <person name="Bancroft I."/>
            <person name="Baten A."/>
            <person name="Bloomfield J."/>
            <person name="Borpatragohain P."/>
            <person name="He Z."/>
            <person name="Irish N."/>
            <person name="Irwin J."/>
            <person name="Liu K."/>
            <person name="Mauleon R.P."/>
            <person name="Moore J."/>
            <person name="Morris R."/>
            <person name="Ostergaard L."/>
            <person name="Wang B."/>
            <person name="Wells R."/>
        </authorList>
    </citation>
    <scope>NUCLEOTIDE SEQUENCE [LARGE SCALE GENOMIC DNA]</scope>
    <source>
        <strain evidence="2">R-o-18</strain>
        <tissue evidence="2">Leaf</tissue>
    </source>
</reference>
<name>A0ABQ7MDB4_BRACM</name>
<organism evidence="2 3">
    <name type="scientific">Brassica rapa subsp. trilocularis</name>
    <dbReference type="NCBI Taxonomy" id="1813537"/>
    <lineage>
        <taxon>Eukaryota</taxon>
        <taxon>Viridiplantae</taxon>
        <taxon>Streptophyta</taxon>
        <taxon>Embryophyta</taxon>
        <taxon>Tracheophyta</taxon>
        <taxon>Spermatophyta</taxon>
        <taxon>Magnoliopsida</taxon>
        <taxon>eudicotyledons</taxon>
        <taxon>Gunneridae</taxon>
        <taxon>Pentapetalae</taxon>
        <taxon>rosids</taxon>
        <taxon>malvids</taxon>
        <taxon>Brassicales</taxon>
        <taxon>Brassicaceae</taxon>
        <taxon>Brassiceae</taxon>
        <taxon>Brassica</taxon>
    </lineage>
</organism>
<feature type="compositionally biased region" description="Low complexity" evidence="1">
    <location>
        <begin position="199"/>
        <end position="209"/>
    </location>
</feature>